<dbReference type="Gene3D" id="2.60.40.1260">
    <property type="entry name" value="Lamin Tail domain"/>
    <property type="match status" value="1"/>
</dbReference>
<evidence type="ECO:0000256" key="1">
    <source>
        <dbReference type="SAM" id="SignalP"/>
    </source>
</evidence>
<protein>
    <submittedName>
        <fullName evidence="3">CotH kinase family protein</fullName>
    </submittedName>
</protein>
<gene>
    <name evidence="3" type="ORF">RT717_19400</name>
</gene>
<feature type="signal peptide" evidence="1">
    <location>
        <begin position="1"/>
        <end position="20"/>
    </location>
</feature>
<dbReference type="InterPro" id="IPR026444">
    <property type="entry name" value="Secre_tail"/>
</dbReference>
<dbReference type="PROSITE" id="PS51841">
    <property type="entry name" value="LTD"/>
    <property type="match status" value="1"/>
</dbReference>
<reference evidence="3 4" key="1">
    <citation type="journal article" date="2023" name="Microbiol. Resour. Announc.">
        <title>Complete Genome Sequence of Imperialibacter roseus strain P4T.</title>
        <authorList>
            <person name="Tizabi D.R."/>
            <person name="Bachvaroff T."/>
            <person name="Hill R.T."/>
        </authorList>
    </citation>
    <scope>NUCLEOTIDE SEQUENCE [LARGE SCALE GENOMIC DNA]</scope>
    <source>
        <strain evidence="3 4">P4T</strain>
    </source>
</reference>
<proteinExistence type="predicted"/>
<accession>A0ABZ0IM69</accession>
<keyword evidence="3" id="KW-0418">Kinase</keyword>
<dbReference type="Pfam" id="PF13290">
    <property type="entry name" value="CHB_HEX_C_1"/>
    <property type="match status" value="1"/>
</dbReference>
<evidence type="ECO:0000313" key="3">
    <source>
        <dbReference type="EMBL" id="WOK05249.1"/>
    </source>
</evidence>
<dbReference type="Pfam" id="PF08757">
    <property type="entry name" value="CotH"/>
    <property type="match status" value="2"/>
</dbReference>
<dbReference type="InterPro" id="IPR001322">
    <property type="entry name" value="Lamin_tail_dom"/>
</dbReference>
<sequence length="765" mass="85794">MVKRFLKVFIFLIQCGSLGAQDLVINEVMSSNDGFLLDENGDTPDWLELYNPSEAAVPLAGYHISDTESDYFKFTLPDTSIAPHGFLLLFASGKNRAERGAEIHTNFAVSANGESLILTRDGVIVHQMDVPPMDTDLSFGLAPDGGIERRIFYLPTPGQQNSGETQHSVRFSHVGGIYELSTQLGLTSSLPQGQIRYTTDGSTPTSTSALYTDSLSLNSSLTSKAEIFKIKVSSEKNAEQVAADGVLKCIVIRAAVFDQAGRPVSPTFTNTYLIKSLGSNHHDLPVISIVASHKSLFDTETGIFVPGVHWDADDPHWTGNYYETGDAWEREINFEYFEPTGISLNQRAGLRIHGGYTRHFPQKGMRLYARGEYGISAFDHPFFEENPVEQYSRLVLKPFSSSWTQAGIEDYLCARAAATLNIDVAASKPVVVYLNGEYWGIYFLQERIDERFIAYNEGVAQEQVDMAEGWGGPEIPAFDELYKYIEESDLSSPEAYEAVARKMDIDNFIDYEIFQIFSANKDWPANNVRSWRERNDSSLRRWIFQDGDATLADYSFDAFANALYTGDEVWPTSEGATLFLRKMMENEDFRNRFTGRLQHLLANELGTDSLEAYYRDVLIAIQNEIGAQIDRFSYRFNPEEWGLDMDNLSEFIKKRPCVVAKQYNERFNTDISIPYDCVVPSATVSDINIYPNPNKGLFTTEFEASISGGGMAFIHDVHGNMVSSQPIIIYEGKNLISIDTGLATGLYLIRLVSDKVNFSARFMVE</sequence>
<dbReference type="GO" id="GO:0016301">
    <property type="term" value="F:kinase activity"/>
    <property type="evidence" value="ECO:0007669"/>
    <property type="project" value="UniProtKB-KW"/>
</dbReference>
<evidence type="ECO:0000313" key="4">
    <source>
        <dbReference type="Proteomes" id="UP001302349"/>
    </source>
</evidence>
<name>A0ABZ0IM69_9BACT</name>
<keyword evidence="4" id="KW-1185">Reference proteome</keyword>
<evidence type="ECO:0000259" key="2">
    <source>
        <dbReference type="PROSITE" id="PS51841"/>
    </source>
</evidence>
<dbReference type="InterPro" id="IPR059177">
    <property type="entry name" value="GH29D-like_dom"/>
</dbReference>
<feature type="domain" description="LTD" evidence="2">
    <location>
        <begin position="16"/>
        <end position="132"/>
    </location>
</feature>
<dbReference type="Pfam" id="PF00932">
    <property type="entry name" value="LTD"/>
    <property type="match status" value="1"/>
</dbReference>
<keyword evidence="1" id="KW-0732">Signal</keyword>
<keyword evidence="3" id="KW-0808">Transferase</keyword>
<dbReference type="Proteomes" id="UP001302349">
    <property type="component" value="Chromosome"/>
</dbReference>
<dbReference type="InterPro" id="IPR036415">
    <property type="entry name" value="Lamin_tail_dom_sf"/>
</dbReference>
<dbReference type="EMBL" id="CP136051">
    <property type="protein sequence ID" value="WOK05249.1"/>
    <property type="molecule type" value="Genomic_DNA"/>
</dbReference>
<dbReference type="NCBIfam" id="TIGR04183">
    <property type="entry name" value="Por_Secre_tail"/>
    <property type="match status" value="1"/>
</dbReference>
<dbReference type="SUPFAM" id="SSF74853">
    <property type="entry name" value="Lamin A/C globular tail domain"/>
    <property type="match status" value="1"/>
</dbReference>
<dbReference type="RefSeq" id="WP_317488010.1">
    <property type="nucleotide sequence ID" value="NZ_CP136051.1"/>
</dbReference>
<organism evidence="3 4">
    <name type="scientific">Imperialibacter roseus</name>
    <dbReference type="NCBI Taxonomy" id="1324217"/>
    <lineage>
        <taxon>Bacteria</taxon>
        <taxon>Pseudomonadati</taxon>
        <taxon>Bacteroidota</taxon>
        <taxon>Cytophagia</taxon>
        <taxon>Cytophagales</taxon>
        <taxon>Flammeovirgaceae</taxon>
        <taxon>Imperialibacter</taxon>
    </lineage>
</organism>
<dbReference type="InterPro" id="IPR014867">
    <property type="entry name" value="Spore_coat_CotH_CotH2/3/7"/>
</dbReference>
<feature type="chain" id="PRO_5047038627" evidence="1">
    <location>
        <begin position="21"/>
        <end position="765"/>
    </location>
</feature>